<dbReference type="CDD" id="cd00751">
    <property type="entry name" value="thiolase"/>
    <property type="match status" value="1"/>
</dbReference>
<evidence type="ECO:0000256" key="6">
    <source>
        <dbReference type="RuleBase" id="RU003557"/>
    </source>
</evidence>
<dbReference type="RefSeq" id="WP_380962802.1">
    <property type="nucleotide sequence ID" value="NZ_JBHTCO010000002.1"/>
</dbReference>
<dbReference type="Pfam" id="PF02803">
    <property type="entry name" value="Thiolase_C"/>
    <property type="match status" value="1"/>
</dbReference>
<sequence length="399" mass="42783">MNNKVYIVSAQRTAVGKLGGTLKDVQPDDILMPLFKDLREKHLIPDEVINEVIIGQAKQSQDQSNIARMALLKAGLPESIPGYTVHRQCGSGMQAIHNAFSSIRAGLGDAYIAGGVESMSNAPYYLRNARFGFLSGNADILDPNKESQPGSQPVKKYGRLVMGMTAENLAEDYSISRKEQDLFAYNSQLKAHAAIERGDFQDEIVPVAVPQRKGESIIFSIDEHPRKTDLEKLAQLKPVFKKEGTVTAGNSSGLNDGASMLLIVSGDIVKQYELEPLAEVVGLGLSGVKPDRMGIGPVEATKKALDMANIGIQDLGLIELNEAFAAQSLAVIKELGLPMDIINVNGGAIALGHPIGNSGARISATLIHAMLKRQVKWGLATLCIAGGQGITTVFRSMKV</sequence>
<keyword evidence="10" id="KW-1185">Reference proteome</keyword>
<evidence type="ECO:0000256" key="1">
    <source>
        <dbReference type="ARBA" id="ARBA00010982"/>
    </source>
</evidence>
<dbReference type="InterPro" id="IPR020617">
    <property type="entry name" value="Thiolase_C"/>
</dbReference>
<keyword evidence="3 6" id="KW-0808">Transferase</keyword>
<feature type="domain" description="Thiolase C-terminal" evidence="8">
    <location>
        <begin position="275"/>
        <end position="395"/>
    </location>
</feature>
<dbReference type="PANTHER" id="PTHR18919">
    <property type="entry name" value="ACETYL-COA C-ACYLTRANSFERASE"/>
    <property type="match status" value="1"/>
</dbReference>
<evidence type="ECO:0000256" key="4">
    <source>
        <dbReference type="ARBA" id="ARBA00023315"/>
    </source>
</evidence>
<evidence type="ECO:0000313" key="9">
    <source>
        <dbReference type="EMBL" id="MFC7391610.1"/>
    </source>
</evidence>
<evidence type="ECO:0000259" key="7">
    <source>
        <dbReference type="Pfam" id="PF00108"/>
    </source>
</evidence>
<dbReference type="Pfam" id="PF00108">
    <property type="entry name" value="Thiolase_N"/>
    <property type="match status" value="1"/>
</dbReference>
<dbReference type="EMBL" id="JBHTCO010000002">
    <property type="protein sequence ID" value="MFC7391610.1"/>
    <property type="molecule type" value="Genomic_DNA"/>
</dbReference>
<dbReference type="InterPro" id="IPR002155">
    <property type="entry name" value="Thiolase"/>
</dbReference>
<comment type="caution">
    <text evidence="9">The sequence shown here is derived from an EMBL/GenBank/DDBJ whole genome shotgun (WGS) entry which is preliminary data.</text>
</comment>
<dbReference type="PROSITE" id="PS00737">
    <property type="entry name" value="THIOLASE_2"/>
    <property type="match status" value="1"/>
</dbReference>
<organism evidence="9 10">
    <name type="scientific">Scopulibacillus cellulosilyticus</name>
    <dbReference type="NCBI Taxonomy" id="2665665"/>
    <lineage>
        <taxon>Bacteria</taxon>
        <taxon>Bacillati</taxon>
        <taxon>Bacillota</taxon>
        <taxon>Bacilli</taxon>
        <taxon>Bacillales</taxon>
        <taxon>Sporolactobacillaceae</taxon>
        <taxon>Scopulibacillus</taxon>
    </lineage>
</organism>
<name>A0ABW2PTP8_9BACL</name>
<dbReference type="PIRSF" id="PIRSF000429">
    <property type="entry name" value="Ac-CoA_Ac_transf"/>
    <property type="match status" value="1"/>
</dbReference>
<accession>A0ABW2PTP8</accession>
<proteinExistence type="inferred from homology"/>
<dbReference type="InterPro" id="IPR016039">
    <property type="entry name" value="Thiolase-like"/>
</dbReference>
<evidence type="ECO:0000256" key="2">
    <source>
        <dbReference type="ARBA" id="ARBA00012705"/>
    </source>
</evidence>
<dbReference type="SUPFAM" id="SSF53901">
    <property type="entry name" value="Thiolase-like"/>
    <property type="match status" value="2"/>
</dbReference>
<keyword evidence="4 6" id="KW-0012">Acyltransferase</keyword>
<dbReference type="Proteomes" id="UP001596505">
    <property type="component" value="Unassembled WGS sequence"/>
</dbReference>
<dbReference type="NCBIfam" id="TIGR01930">
    <property type="entry name" value="AcCoA-C-Actrans"/>
    <property type="match status" value="1"/>
</dbReference>
<protein>
    <recommendedName>
        <fullName evidence="2">acetyl-CoA C-acetyltransferase</fullName>
        <ecNumber evidence="2">2.3.1.9</ecNumber>
    </recommendedName>
    <alternativeName>
        <fullName evidence="5">Acetoacetyl-CoA thiolase</fullName>
    </alternativeName>
</protein>
<evidence type="ECO:0000256" key="3">
    <source>
        <dbReference type="ARBA" id="ARBA00022679"/>
    </source>
</evidence>
<dbReference type="Gene3D" id="3.40.47.10">
    <property type="match status" value="2"/>
</dbReference>
<dbReference type="PANTHER" id="PTHR18919:SF107">
    <property type="entry name" value="ACETYL-COA ACETYLTRANSFERASE, CYTOSOLIC"/>
    <property type="match status" value="1"/>
</dbReference>
<dbReference type="InterPro" id="IPR020616">
    <property type="entry name" value="Thiolase_N"/>
</dbReference>
<dbReference type="EC" id="2.3.1.9" evidence="2"/>
<gene>
    <name evidence="9" type="ORF">ACFQRG_01190</name>
</gene>
<comment type="similarity">
    <text evidence="1 6">Belongs to the thiolase-like superfamily. Thiolase family.</text>
</comment>
<evidence type="ECO:0000259" key="8">
    <source>
        <dbReference type="Pfam" id="PF02803"/>
    </source>
</evidence>
<evidence type="ECO:0000256" key="5">
    <source>
        <dbReference type="ARBA" id="ARBA00030755"/>
    </source>
</evidence>
<feature type="domain" description="Thiolase N-terminal" evidence="7">
    <location>
        <begin position="5"/>
        <end position="266"/>
    </location>
</feature>
<dbReference type="InterPro" id="IPR020613">
    <property type="entry name" value="Thiolase_CS"/>
</dbReference>
<evidence type="ECO:0000313" key="10">
    <source>
        <dbReference type="Proteomes" id="UP001596505"/>
    </source>
</evidence>
<reference evidence="10" key="1">
    <citation type="journal article" date="2019" name="Int. J. Syst. Evol. Microbiol.">
        <title>The Global Catalogue of Microorganisms (GCM) 10K type strain sequencing project: providing services to taxonomists for standard genome sequencing and annotation.</title>
        <authorList>
            <consortium name="The Broad Institute Genomics Platform"/>
            <consortium name="The Broad Institute Genome Sequencing Center for Infectious Disease"/>
            <person name="Wu L."/>
            <person name="Ma J."/>
        </authorList>
    </citation>
    <scope>NUCLEOTIDE SEQUENCE [LARGE SCALE GENOMIC DNA]</scope>
    <source>
        <strain evidence="10">CGMCC 1.16305</strain>
    </source>
</reference>